<accession>A0A502CB47</accession>
<dbReference type="InterPro" id="IPR006442">
    <property type="entry name" value="Antitoxin_Phd/YefM"/>
</dbReference>
<comment type="similarity">
    <text evidence="1 2">Belongs to the phD/YefM antitoxin family.</text>
</comment>
<dbReference type="NCBIfam" id="TIGR01552">
    <property type="entry name" value="phd_fam"/>
    <property type="match status" value="1"/>
</dbReference>
<dbReference type="Pfam" id="PF02604">
    <property type="entry name" value="PhdYeFM_antitox"/>
    <property type="match status" value="1"/>
</dbReference>
<keyword evidence="5" id="KW-1185">Reference proteome</keyword>
<evidence type="ECO:0000313" key="5">
    <source>
        <dbReference type="Proteomes" id="UP000318413"/>
    </source>
</evidence>
<dbReference type="RefSeq" id="WP_140872367.1">
    <property type="nucleotide sequence ID" value="NZ_RCZK01000011.1"/>
</dbReference>
<evidence type="ECO:0000313" key="4">
    <source>
        <dbReference type="EMBL" id="TPG10407.1"/>
    </source>
</evidence>
<dbReference type="EMBL" id="RCZK01000011">
    <property type="protein sequence ID" value="TPG10407.1"/>
    <property type="molecule type" value="Genomic_DNA"/>
</dbReference>
<feature type="region of interest" description="Disordered" evidence="3">
    <location>
        <begin position="27"/>
        <end position="50"/>
    </location>
</feature>
<comment type="function">
    <text evidence="2">Antitoxin component of a type II toxin-antitoxin (TA) system.</text>
</comment>
<organism evidence="4 5">
    <name type="scientific">Sphingomonas oligophenolica</name>
    <dbReference type="NCBI Taxonomy" id="301154"/>
    <lineage>
        <taxon>Bacteria</taxon>
        <taxon>Pseudomonadati</taxon>
        <taxon>Pseudomonadota</taxon>
        <taxon>Alphaproteobacteria</taxon>
        <taxon>Sphingomonadales</taxon>
        <taxon>Sphingomonadaceae</taxon>
        <taxon>Sphingomonas</taxon>
    </lineage>
</organism>
<comment type="caution">
    <text evidence="4">The sequence shown here is derived from an EMBL/GenBank/DDBJ whole genome shotgun (WGS) entry which is preliminary data.</text>
</comment>
<gene>
    <name evidence="4" type="ORF">EAH84_12555</name>
</gene>
<name>A0A502CB47_9SPHN</name>
<reference evidence="4 5" key="1">
    <citation type="journal article" date="2019" name="Environ. Microbiol.">
        <title>Species interactions and distinct microbial communities in high Arctic permafrost affected cryosols are associated with the CH4 and CO2 gas fluxes.</title>
        <authorList>
            <person name="Altshuler I."/>
            <person name="Hamel J."/>
            <person name="Turney S."/>
            <person name="Magnuson E."/>
            <person name="Levesque R."/>
            <person name="Greer C."/>
            <person name="Whyte L.G."/>
        </authorList>
    </citation>
    <scope>NUCLEOTIDE SEQUENCE [LARGE SCALE GENOMIC DNA]</scope>
    <source>
        <strain evidence="4 5">S5.1</strain>
    </source>
</reference>
<sequence>MEFSVREARAQFATALAAAKRGERVTITKNGKPIAELGPPQPESRNHLSG</sequence>
<evidence type="ECO:0000256" key="1">
    <source>
        <dbReference type="ARBA" id="ARBA00009981"/>
    </source>
</evidence>
<dbReference type="AlphaFoldDB" id="A0A502CB47"/>
<dbReference type="Proteomes" id="UP000318413">
    <property type="component" value="Unassembled WGS sequence"/>
</dbReference>
<dbReference type="InterPro" id="IPR036165">
    <property type="entry name" value="YefM-like_sf"/>
</dbReference>
<proteinExistence type="inferred from homology"/>
<protein>
    <recommendedName>
        <fullName evidence="2">Antitoxin</fullName>
    </recommendedName>
</protein>
<dbReference type="SUPFAM" id="SSF143120">
    <property type="entry name" value="YefM-like"/>
    <property type="match status" value="1"/>
</dbReference>
<evidence type="ECO:0000256" key="3">
    <source>
        <dbReference type="SAM" id="MobiDB-lite"/>
    </source>
</evidence>
<evidence type="ECO:0000256" key="2">
    <source>
        <dbReference type="RuleBase" id="RU362080"/>
    </source>
</evidence>
<dbReference type="Gene3D" id="3.40.1620.10">
    <property type="entry name" value="YefM-like domain"/>
    <property type="match status" value="1"/>
</dbReference>
<dbReference type="OrthoDB" id="9800503at2"/>